<feature type="domain" description="CUB" evidence="6">
    <location>
        <begin position="70"/>
        <end position="182"/>
    </location>
</feature>
<dbReference type="CDD" id="cd00041">
    <property type="entry name" value="CUB"/>
    <property type="match status" value="3"/>
</dbReference>
<dbReference type="InterPro" id="IPR035914">
    <property type="entry name" value="Sperma_CUB_dom_sf"/>
</dbReference>
<dbReference type="Proteomes" id="UP001066276">
    <property type="component" value="Chromosome 10"/>
</dbReference>
<name>A0AAV7ME46_PLEWA</name>
<evidence type="ECO:0000256" key="1">
    <source>
        <dbReference type="ARBA" id="ARBA00022729"/>
    </source>
</evidence>
<reference evidence="7" key="1">
    <citation type="journal article" date="2022" name="bioRxiv">
        <title>Sequencing and chromosome-scale assembly of the giantPleurodeles waltlgenome.</title>
        <authorList>
            <person name="Brown T."/>
            <person name="Elewa A."/>
            <person name="Iarovenko S."/>
            <person name="Subramanian E."/>
            <person name="Araus A.J."/>
            <person name="Petzold A."/>
            <person name="Susuki M."/>
            <person name="Suzuki K.-i.T."/>
            <person name="Hayashi T."/>
            <person name="Toyoda A."/>
            <person name="Oliveira C."/>
            <person name="Osipova E."/>
            <person name="Leigh N.D."/>
            <person name="Simon A."/>
            <person name="Yun M.H."/>
        </authorList>
    </citation>
    <scope>NUCLEOTIDE SEQUENCE</scope>
    <source>
        <strain evidence="7">20211129_DDA</strain>
        <tissue evidence="7">Liver</tissue>
    </source>
</reference>
<dbReference type="InterPro" id="IPR000859">
    <property type="entry name" value="CUB_dom"/>
</dbReference>
<feature type="non-terminal residue" evidence="7">
    <location>
        <position position="260"/>
    </location>
</feature>
<organism evidence="7 8">
    <name type="scientific">Pleurodeles waltl</name>
    <name type="common">Iberian ribbed newt</name>
    <dbReference type="NCBI Taxonomy" id="8319"/>
    <lineage>
        <taxon>Eukaryota</taxon>
        <taxon>Metazoa</taxon>
        <taxon>Chordata</taxon>
        <taxon>Craniata</taxon>
        <taxon>Vertebrata</taxon>
        <taxon>Euteleostomi</taxon>
        <taxon>Amphibia</taxon>
        <taxon>Batrachia</taxon>
        <taxon>Caudata</taxon>
        <taxon>Salamandroidea</taxon>
        <taxon>Salamandridae</taxon>
        <taxon>Pleurodelinae</taxon>
        <taxon>Pleurodeles</taxon>
    </lineage>
</organism>
<keyword evidence="2" id="KW-0677">Repeat</keyword>
<evidence type="ECO:0000313" key="7">
    <source>
        <dbReference type="EMBL" id="KAJ1100774.1"/>
    </source>
</evidence>
<dbReference type="PANTHER" id="PTHR24251:SF30">
    <property type="entry name" value="MEMBRANE FRIZZLED-RELATED PROTEIN"/>
    <property type="match status" value="1"/>
</dbReference>
<feature type="non-terminal residue" evidence="7">
    <location>
        <position position="1"/>
    </location>
</feature>
<evidence type="ECO:0000313" key="8">
    <source>
        <dbReference type="Proteomes" id="UP001066276"/>
    </source>
</evidence>
<keyword evidence="3" id="KW-1015">Disulfide bond</keyword>
<dbReference type="EMBL" id="JANPWB010000014">
    <property type="protein sequence ID" value="KAJ1100774.1"/>
    <property type="molecule type" value="Genomic_DNA"/>
</dbReference>
<evidence type="ECO:0000256" key="4">
    <source>
        <dbReference type="ARBA" id="ARBA00023180"/>
    </source>
</evidence>
<keyword evidence="1" id="KW-0732">Signal</keyword>
<proteinExistence type="predicted"/>
<dbReference type="FunFam" id="2.60.120.290:FF:000003">
    <property type="entry name" value="Neuropilin"/>
    <property type="match status" value="1"/>
</dbReference>
<accession>A0AAV7ME46</accession>
<sequence>NFNLQEDEHCAHDYLEVREGNNTGFLVGRFCGAALPDNITSIFGHILWMKFVSDGSISGSGFQATFSHMYGNNFVGTNGQIASPLWPRNYPHNVNYMWTVTVESSQVVEVRILEMDIEDYSSCSFDKLRFYEGPDTHSHLIGTHCGSVPPPAISSFGSSMTIQFQTDNSVSRRGFLLEWNAVQASEGPLPTIAPGACGGILMTGQTASFLFSPGWPSKYRNNIDCTWIIRAPESTVEFNILSMDIESHSSCNYDKLVIRD</sequence>
<comment type="caution">
    <text evidence="5">Lacks conserved residue(s) required for the propagation of feature annotation.</text>
</comment>
<dbReference type="SUPFAM" id="SSF49854">
    <property type="entry name" value="Spermadhesin, CUB domain"/>
    <property type="match status" value="3"/>
</dbReference>
<comment type="caution">
    <text evidence="7">The sequence shown here is derived from an EMBL/GenBank/DDBJ whole genome shotgun (WGS) entry which is preliminary data.</text>
</comment>
<evidence type="ECO:0000256" key="5">
    <source>
        <dbReference type="PROSITE-ProRule" id="PRU00059"/>
    </source>
</evidence>
<dbReference type="PROSITE" id="PS01180">
    <property type="entry name" value="CUB"/>
    <property type="match status" value="3"/>
</dbReference>
<keyword evidence="8" id="KW-1185">Reference proteome</keyword>
<dbReference type="AlphaFoldDB" id="A0AAV7ME46"/>
<keyword evidence="4" id="KW-0325">Glycoprotein</keyword>
<protein>
    <recommendedName>
        <fullName evidence="6">CUB domain-containing protein</fullName>
    </recommendedName>
</protein>
<dbReference type="Gene3D" id="2.60.120.290">
    <property type="entry name" value="Spermadhesin, CUB domain"/>
    <property type="match status" value="3"/>
</dbReference>
<evidence type="ECO:0000256" key="3">
    <source>
        <dbReference type="ARBA" id="ARBA00023157"/>
    </source>
</evidence>
<feature type="domain" description="CUB" evidence="6">
    <location>
        <begin position="197"/>
        <end position="260"/>
    </location>
</feature>
<gene>
    <name evidence="7" type="ORF">NDU88_005850</name>
</gene>
<evidence type="ECO:0000259" key="6">
    <source>
        <dbReference type="PROSITE" id="PS01180"/>
    </source>
</evidence>
<dbReference type="PANTHER" id="PTHR24251">
    <property type="entry name" value="OVOCHYMASE-RELATED"/>
    <property type="match status" value="1"/>
</dbReference>
<feature type="domain" description="CUB" evidence="6">
    <location>
        <begin position="1"/>
        <end position="69"/>
    </location>
</feature>
<dbReference type="SMART" id="SM00042">
    <property type="entry name" value="CUB"/>
    <property type="match status" value="1"/>
</dbReference>
<dbReference type="Pfam" id="PF00431">
    <property type="entry name" value="CUB"/>
    <property type="match status" value="3"/>
</dbReference>
<evidence type="ECO:0000256" key="2">
    <source>
        <dbReference type="ARBA" id="ARBA00022737"/>
    </source>
</evidence>